<dbReference type="Proteomes" id="UP000515165">
    <property type="component" value="Chromosome 8"/>
</dbReference>
<evidence type="ECO:0000313" key="3">
    <source>
        <dbReference type="RefSeq" id="XP_027478480.1"/>
    </source>
</evidence>
<proteinExistence type="predicted"/>
<gene>
    <name evidence="3" type="primary">FAM217B</name>
</gene>
<sequence length="604" mass="64730">MSAFSGGGFSGTPGSAGWRLPLASSEVLGGRLRRRGRPSHLPRPLRYLHGSNLSRSNFLASLRPAPRDAAARRPRRPGTAGEPAAPRAAAAPALPQRTAVRPPRPAPGRLAGGLVTCPRRSPNSSGGEESFPNIRGIKKSLPQLSSSANTLSKNISSTTEKTVQQTLEDDRPSDFFKKGNRMTKSHQKSSNMNAGPSWNKVQRSKNPSGKRRSQFQVPHVSSEPPADGLQESGFPEGKPERSPLGPRRRGASGSELFLDLPCVKILKEGAGEDDDSASDLSDSERVPVPPSSRAPPELHLRAEEIDAADPGPDPDADPQGSAQPAYHYADFLPAPFSSWDLRDLAVPPGTEPRPAARSGAAGLLARYIDRLAQLEWLQMQTVQGEKGKGAKARPPTAPGLSTSGALKSPGRSKLGASAPARPPQEGAYKLGASGASRRKELPREEARPSYYAFDTTPKALHVRRGSRPSSRKPALDMTAEEQRKKESKSPRLQRWDLPCSDGGGPGVPRQGVTARDSADPGGPPRPQAHAGLQKKGGASRCAHATTSSEKKPKANGVKQSTYKFKLTVYFNQDSCDWIRAPDEQQGLTREHKHNFIPTVSDPHP</sequence>
<dbReference type="Pfam" id="PF15344">
    <property type="entry name" value="FAM217"/>
    <property type="match status" value="1"/>
</dbReference>
<dbReference type="CTD" id="63939"/>
<keyword evidence="2" id="KW-1185">Reference proteome</keyword>
<dbReference type="RefSeq" id="XP_027478480.1">
    <property type="nucleotide sequence ID" value="XM_027622679.1"/>
</dbReference>
<feature type="region of interest" description="Disordered" evidence="1">
    <location>
        <begin position="382"/>
        <end position="558"/>
    </location>
</feature>
<dbReference type="InterPro" id="IPR029266">
    <property type="entry name" value="FAM217"/>
</dbReference>
<organism evidence="2 3">
    <name type="scientific">Zalophus californianus</name>
    <name type="common">California sealion</name>
    <dbReference type="NCBI Taxonomy" id="9704"/>
    <lineage>
        <taxon>Eukaryota</taxon>
        <taxon>Metazoa</taxon>
        <taxon>Chordata</taxon>
        <taxon>Craniata</taxon>
        <taxon>Vertebrata</taxon>
        <taxon>Euteleostomi</taxon>
        <taxon>Mammalia</taxon>
        <taxon>Eutheria</taxon>
        <taxon>Laurasiatheria</taxon>
        <taxon>Carnivora</taxon>
        <taxon>Caniformia</taxon>
        <taxon>Pinnipedia</taxon>
        <taxon>Otariidae</taxon>
        <taxon>Zalophus</taxon>
    </lineage>
</organism>
<accession>A0A6J2FAY4</accession>
<feature type="compositionally biased region" description="Gly residues" evidence="1">
    <location>
        <begin position="1"/>
        <end position="11"/>
    </location>
</feature>
<dbReference type="OrthoDB" id="10027339at2759"/>
<protein>
    <submittedName>
        <fullName evidence="3">Protein FAM217B isoform X1</fullName>
    </submittedName>
</protein>
<feature type="compositionally biased region" description="Polar residues" evidence="1">
    <location>
        <begin position="188"/>
        <end position="207"/>
    </location>
</feature>
<dbReference type="PANTHER" id="PTHR22145">
    <property type="entry name" value="SI:CH211-266K22.6"/>
    <property type="match status" value="1"/>
</dbReference>
<feature type="compositionally biased region" description="Basic and acidic residues" evidence="1">
    <location>
        <begin position="437"/>
        <end position="447"/>
    </location>
</feature>
<feature type="region of interest" description="Disordered" evidence="1">
    <location>
        <begin position="1"/>
        <end position="20"/>
    </location>
</feature>
<reference evidence="3" key="1">
    <citation type="submission" date="2025-08" db="UniProtKB">
        <authorList>
            <consortium name="RefSeq"/>
        </authorList>
    </citation>
    <scope>IDENTIFICATION</scope>
    <source>
        <tissue evidence="3">Blood</tissue>
    </source>
</reference>
<dbReference type="PANTHER" id="PTHR22145:SF3">
    <property type="entry name" value="PROTEIN FAM217B"/>
    <property type="match status" value="1"/>
</dbReference>
<feature type="compositionally biased region" description="Basic and acidic residues" evidence="1">
    <location>
        <begin position="168"/>
        <end position="177"/>
    </location>
</feature>
<feature type="compositionally biased region" description="Basic residues" evidence="1">
    <location>
        <begin position="178"/>
        <end position="187"/>
    </location>
</feature>
<feature type="compositionally biased region" description="Basic and acidic residues" evidence="1">
    <location>
        <begin position="480"/>
        <end position="489"/>
    </location>
</feature>
<name>A0A6J2FAY4_ZALCA</name>
<feature type="region of interest" description="Disordered" evidence="1">
    <location>
        <begin position="268"/>
        <end position="328"/>
    </location>
</feature>
<evidence type="ECO:0000256" key="1">
    <source>
        <dbReference type="SAM" id="MobiDB-lite"/>
    </source>
</evidence>
<evidence type="ECO:0000313" key="2">
    <source>
        <dbReference type="Proteomes" id="UP000515165"/>
    </source>
</evidence>
<feature type="compositionally biased region" description="Low complexity" evidence="1">
    <location>
        <begin position="77"/>
        <end position="114"/>
    </location>
</feature>
<feature type="region of interest" description="Disordered" evidence="1">
    <location>
        <begin position="585"/>
        <end position="604"/>
    </location>
</feature>
<feature type="compositionally biased region" description="Basic residues" evidence="1">
    <location>
        <begin position="460"/>
        <end position="470"/>
    </location>
</feature>
<feature type="compositionally biased region" description="Polar residues" evidence="1">
    <location>
        <begin position="142"/>
        <end position="166"/>
    </location>
</feature>
<feature type="compositionally biased region" description="Basic residues" evidence="1">
    <location>
        <begin position="31"/>
        <end position="40"/>
    </location>
</feature>
<dbReference type="AlphaFoldDB" id="A0A6J2FAY4"/>
<dbReference type="KEGG" id="zca:113937819"/>
<dbReference type="GeneID" id="113937819"/>
<feature type="region of interest" description="Disordered" evidence="1">
    <location>
        <begin position="29"/>
        <end position="254"/>
    </location>
</feature>